<feature type="region of interest" description="Disordered" evidence="1">
    <location>
        <begin position="1"/>
        <end position="41"/>
    </location>
</feature>
<organism evidence="3 4">
    <name type="scientific">Monilinia fructigena</name>
    <dbReference type="NCBI Taxonomy" id="38457"/>
    <lineage>
        <taxon>Eukaryota</taxon>
        <taxon>Fungi</taxon>
        <taxon>Dikarya</taxon>
        <taxon>Ascomycota</taxon>
        <taxon>Pezizomycotina</taxon>
        <taxon>Leotiomycetes</taxon>
        <taxon>Helotiales</taxon>
        <taxon>Sclerotiniaceae</taxon>
        <taxon>Monilinia</taxon>
    </lineage>
</organism>
<feature type="region of interest" description="Disordered" evidence="1">
    <location>
        <begin position="1025"/>
        <end position="1054"/>
    </location>
</feature>
<keyword evidence="4" id="KW-1185">Reference proteome</keyword>
<gene>
    <name evidence="3" type="ORF">DID88_009572</name>
</gene>
<dbReference type="InterPro" id="IPR012337">
    <property type="entry name" value="RNaseH-like_sf"/>
</dbReference>
<proteinExistence type="predicted"/>
<dbReference type="SUPFAM" id="SSF56219">
    <property type="entry name" value="DNase I-like"/>
    <property type="match status" value="1"/>
</dbReference>
<protein>
    <recommendedName>
        <fullName evidence="2">RNase H type-1 domain-containing protein</fullName>
    </recommendedName>
</protein>
<feature type="region of interest" description="Disordered" evidence="1">
    <location>
        <begin position="410"/>
        <end position="430"/>
    </location>
</feature>
<dbReference type="PROSITE" id="PS50879">
    <property type="entry name" value="RNASE_H_1"/>
    <property type="match status" value="1"/>
</dbReference>
<accession>A0A395IQ57</accession>
<dbReference type="CDD" id="cd09276">
    <property type="entry name" value="Rnase_HI_RT_non_LTR"/>
    <property type="match status" value="1"/>
</dbReference>
<feature type="compositionally biased region" description="Polar residues" evidence="1">
    <location>
        <begin position="179"/>
        <end position="213"/>
    </location>
</feature>
<feature type="region of interest" description="Disordered" evidence="1">
    <location>
        <begin position="1729"/>
        <end position="1757"/>
    </location>
</feature>
<dbReference type="InterPro" id="IPR036397">
    <property type="entry name" value="RNaseH_sf"/>
</dbReference>
<feature type="compositionally biased region" description="Polar residues" evidence="1">
    <location>
        <begin position="20"/>
        <end position="32"/>
    </location>
</feature>
<dbReference type="PANTHER" id="PTHR33481">
    <property type="entry name" value="REVERSE TRANSCRIPTASE"/>
    <property type="match status" value="1"/>
</dbReference>
<feature type="region of interest" description="Disordered" evidence="1">
    <location>
        <begin position="966"/>
        <end position="1008"/>
    </location>
</feature>
<dbReference type="EMBL" id="QKRW01000030">
    <property type="protein sequence ID" value="RAL61533.1"/>
    <property type="molecule type" value="Genomic_DNA"/>
</dbReference>
<feature type="compositionally biased region" description="Acidic residues" evidence="1">
    <location>
        <begin position="541"/>
        <end position="555"/>
    </location>
</feature>
<feature type="domain" description="RNase H type-1" evidence="2">
    <location>
        <begin position="1421"/>
        <end position="1558"/>
    </location>
</feature>
<dbReference type="Gene3D" id="3.30.420.10">
    <property type="entry name" value="Ribonuclease H-like superfamily/Ribonuclease H"/>
    <property type="match status" value="1"/>
</dbReference>
<dbReference type="SUPFAM" id="SSF53098">
    <property type="entry name" value="Ribonuclease H-like"/>
    <property type="match status" value="1"/>
</dbReference>
<dbReference type="GO" id="GO:0003676">
    <property type="term" value="F:nucleic acid binding"/>
    <property type="evidence" value="ECO:0007669"/>
    <property type="project" value="InterPro"/>
</dbReference>
<sequence>MALYAEPSTPLRPPSAPNIAFTSPQEPESPQNLHPPAAKRPRGIKMDIQLPPRLDLGSSQLNNNSVASTIGGHIAAIERDAKQKRDMVLAFAHSVDSFVASYTTAKERKLASELSQKVVTFLSASIYAETDSAAPAPAHPRGNPSADIPASTTKTVTYADRARSNAGLSSSTDPRKSRNSTVSVSSAAGQTPSSNARAPSARPTKSANTALSSNADRRILAKCNPQTLLNRPEPFILRQSLAKQIDGLTLASIPSITPTATGWEINPSDIATRDILLTQENAEVTKRTLSAYSLEIPVTWFNYAVTNVPTEFHNLIGGMTLTDASLVSEEALAQTHQHPVSCRPSRHGANLDTGKITWIISFLKPVRPFRLFDSSDAAKVIDKKTAIARHDPGCQGFCNPSRCTRATRAAPTAASDWTSTLAPPDPTVRTPHSARIATDPLMPTMLAALAVPKRVNGKYIKPTRKELDAIRKHGELAFKIVNTPPPATPTPASSTGAPVIAPPKRKRGAAVTAHENAGQRAPKPDCAPRAMLSSPMPESDPPSDSDESMAEDEDELATLAPSIGWANVGKSASAHMTLLATSFIQELDVICAQEPWTSTNSRTQNHPGYDCYSPVDSWIYDTPKDRESARPRVMTYIRKGAGLRVQQRRPIHSRDLLWTDVNGIAILNAYRQPTTPEVLDYVTHLTPSPKCLVGGDFNAWHDTCLSRANMDFIGTPGEPTHNAGHVLDLTFSNIPFASTIVRKDMHTGSDHETLVTSLPNRGVQTLEQHHYRIPESQLGKFADLVHLGVSGLPDARHLSDAEGIEHFVQLFTSILDSAIRTAGKPDRGRGRAAPWWTQECQDAHREHLAARKTHQTASTPETREFHKIVRKAKKAYWKDIINGVKDDKDLYKVINWHKLGTNLKAPPLVVNGNTVEGTMEKAETLWSEVLDRFSASDDLAQDPLEPWDGAGTLPWSDTISMEEVERNTIGVSSTSPGTDRVTMPKPLLLPPSLEAGGGSHASQGGEKRQDISPLLEAHSAHFMRLQGPGKDHRPPGRMDSSDTRHPEPPARRALPKRSAMDLVACFTHDVELAFSKGLEVTMVTMDVQGAFDALLKRRLLDRMKTQGWPLTLLKLIDSFLTNRLDSNIRFGYADDICLYKASTSVDINVASLATEIRNIMHWGTRNKIAFAPEKLEMIHLTRKNGSRAPDCVVSPDLVIPPITTSPKKGDQPALRWLGVWFDRRLTFKRHVAERAGKARQIARHIRGLAKTVDGPPASALRKAVITCVIPSLAYGTEAWYAGRTKPPRLLRSGRSTTVSARVGWHIGTLDKTLSLAVRGVLPVWRTTPTVTLYRDAGIPSAEAMLEEAKLRFALRIQTVDEAHPWQVAKTKVQRLGGLFPQVLRPTLRPPHYTHGCRVDPTGGVDKETAAAAFKTWWNDLPPDDVTIFSDGSEQYHERQKYVGYGYAIYQNRKQIGSGAGSINPMSHVFDAEAIGAWRGLQHTLRMPQEVRSQRLWMCIDSTSVIWCLRANASASSQWAFIACQNAMQVYNIRIKWSPGHTEIEGNEAADRLADTGAHTPDCDPGPASLPTISGIGSIFRDLRSGAQQSWWIKRKAKLSAHYLKWDLTYRVGLPPELDLPRNQLHRLLAIRSAHGDFAWYHNKFRHANALTECSCGAAKAPMHLVHCPRSHKRFKDWPSRPPIPPTSNAEGLRYLTHLLSNPMDFAKFLDVTGCYTHLPVSPSNGHNNFDLSPPPLSSPPFSPSPLPPFSMPALTQQ</sequence>
<dbReference type="InterPro" id="IPR005135">
    <property type="entry name" value="Endo/exonuclease/phosphatase"/>
</dbReference>
<evidence type="ECO:0000313" key="4">
    <source>
        <dbReference type="Proteomes" id="UP000249056"/>
    </source>
</evidence>
<feature type="region of interest" description="Disordered" evidence="1">
    <location>
        <begin position="131"/>
        <end position="213"/>
    </location>
</feature>
<reference evidence="3 4" key="1">
    <citation type="submission" date="2018-06" db="EMBL/GenBank/DDBJ databases">
        <title>Genome Sequence of the Brown Rot Fungal Pathogen Monilinia fructigena.</title>
        <authorList>
            <person name="Landi L."/>
            <person name="De Miccolis Angelini R.M."/>
            <person name="Pollastro S."/>
            <person name="Abate D."/>
            <person name="Faretra F."/>
            <person name="Romanazzi G."/>
        </authorList>
    </citation>
    <scope>NUCLEOTIDE SEQUENCE [LARGE SCALE GENOMIC DNA]</scope>
    <source>
        <strain evidence="3 4">Mfrg269</strain>
    </source>
</reference>
<dbReference type="InterPro" id="IPR036691">
    <property type="entry name" value="Endo/exonu/phosph_ase_sf"/>
</dbReference>
<evidence type="ECO:0000313" key="3">
    <source>
        <dbReference type="EMBL" id="RAL61533.1"/>
    </source>
</evidence>
<dbReference type="Gene3D" id="3.60.10.10">
    <property type="entry name" value="Endonuclease/exonuclease/phosphatase"/>
    <property type="match status" value="1"/>
</dbReference>
<feature type="compositionally biased region" description="Pro residues" evidence="1">
    <location>
        <begin position="1732"/>
        <end position="1750"/>
    </location>
</feature>
<dbReference type="Pfam" id="PF03372">
    <property type="entry name" value="Exo_endo_phos"/>
    <property type="match status" value="1"/>
</dbReference>
<dbReference type="Proteomes" id="UP000249056">
    <property type="component" value="Unassembled WGS sequence"/>
</dbReference>
<dbReference type="Pfam" id="PF00075">
    <property type="entry name" value="RNase_H"/>
    <property type="match status" value="1"/>
</dbReference>
<comment type="caution">
    <text evidence="3">The sequence shown here is derived from an EMBL/GenBank/DDBJ whole genome shotgun (WGS) entry which is preliminary data.</text>
</comment>
<feature type="compositionally biased region" description="Basic and acidic residues" evidence="1">
    <location>
        <begin position="1029"/>
        <end position="1050"/>
    </location>
</feature>
<feature type="region of interest" description="Disordered" evidence="1">
    <location>
        <begin position="480"/>
        <end position="555"/>
    </location>
</feature>
<evidence type="ECO:0000259" key="2">
    <source>
        <dbReference type="PROSITE" id="PS50879"/>
    </source>
</evidence>
<evidence type="ECO:0000256" key="1">
    <source>
        <dbReference type="SAM" id="MobiDB-lite"/>
    </source>
</evidence>
<name>A0A395IQ57_9HELO</name>
<dbReference type="InterPro" id="IPR002156">
    <property type="entry name" value="RNaseH_domain"/>
</dbReference>
<dbReference type="GO" id="GO:0004523">
    <property type="term" value="F:RNA-DNA hybrid ribonuclease activity"/>
    <property type="evidence" value="ECO:0007669"/>
    <property type="project" value="InterPro"/>
</dbReference>
<dbReference type="OrthoDB" id="3561817at2759"/>
<dbReference type="PANTHER" id="PTHR33481:SF1">
    <property type="entry name" value="ENDONUCLEASE_EXONUCLEASE_PHOSPHATASE DOMAIN-CONTAINING PROTEIN-RELATED"/>
    <property type="match status" value="1"/>
</dbReference>